<evidence type="ECO:0000313" key="2">
    <source>
        <dbReference type="Proteomes" id="UP000092460"/>
    </source>
</evidence>
<dbReference type="EnsemblMetazoa" id="GPPI017000-RA">
    <property type="protein sequence ID" value="GPPI017000-PA"/>
    <property type="gene ID" value="GPPI017000"/>
</dbReference>
<organism evidence="1 2">
    <name type="scientific">Glossina palpalis gambiensis</name>
    <dbReference type="NCBI Taxonomy" id="67801"/>
    <lineage>
        <taxon>Eukaryota</taxon>
        <taxon>Metazoa</taxon>
        <taxon>Ecdysozoa</taxon>
        <taxon>Arthropoda</taxon>
        <taxon>Hexapoda</taxon>
        <taxon>Insecta</taxon>
        <taxon>Pterygota</taxon>
        <taxon>Neoptera</taxon>
        <taxon>Endopterygota</taxon>
        <taxon>Diptera</taxon>
        <taxon>Brachycera</taxon>
        <taxon>Muscomorpha</taxon>
        <taxon>Hippoboscoidea</taxon>
        <taxon>Glossinidae</taxon>
        <taxon>Glossina</taxon>
    </lineage>
</organism>
<dbReference type="AlphaFoldDB" id="A0A1B0B2Q9"/>
<dbReference type="VEuPathDB" id="VectorBase:GPPI017000"/>
<reference evidence="2" key="1">
    <citation type="submission" date="2015-01" db="EMBL/GenBank/DDBJ databases">
        <authorList>
            <person name="Aksoy S."/>
            <person name="Warren W."/>
            <person name="Wilson R.K."/>
        </authorList>
    </citation>
    <scope>NUCLEOTIDE SEQUENCE [LARGE SCALE GENOMIC DNA]</scope>
    <source>
        <strain evidence="2">IAEA</strain>
    </source>
</reference>
<accession>A0A1B0B2Q9</accession>
<proteinExistence type="predicted"/>
<dbReference type="EMBL" id="JXJN01007687">
    <property type="status" value="NOT_ANNOTATED_CDS"/>
    <property type="molecule type" value="Genomic_DNA"/>
</dbReference>
<dbReference type="Proteomes" id="UP000092460">
    <property type="component" value="Unassembled WGS sequence"/>
</dbReference>
<reference evidence="1" key="2">
    <citation type="submission" date="2020-05" db="UniProtKB">
        <authorList>
            <consortium name="EnsemblMetazoa"/>
        </authorList>
    </citation>
    <scope>IDENTIFICATION</scope>
    <source>
        <strain evidence="1">IAEA</strain>
    </source>
</reference>
<name>A0A1B0B2Q9_9MUSC</name>
<sequence length="149" mass="16429">MIPFKPMLTLYKAPEIKPAVKYSYKEDFPLYTEIMEVVKSATRQPHLKPPLAKLTTHCSDLKLKSSLKPPLTVEQCSLTLVPGIVNITWSTMPVSELRRNVEASRFVNLLVVPSNSSSFSGKVIVLPITTSSPDTRIPGAMMPSSSNLS</sequence>
<keyword evidence="2" id="KW-1185">Reference proteome</keyword>
<evidence type="ECO:0000313" key="1">
    <source>
        <dbReference type="EnsemblMetazoa" id="GPPI017000-PA"/>
    </source>
</evidence>
<protein>
    <submittedName>
        <fullName evidence="1">Uncharacterized protein</fullName>
    </submittedName>
</protein>